<dbReference type="InterPro" id="IPR050111">
    <property type="entry name" value="C-type_lectin/snaclec_domain"/>
</dbReference>
<evidence type="ECO:0000259" key="4">
    <source>
        <dbReference type="PROSITE" id="PS50041"/>
    </source>
</evidence>
<dbReference type="InterPro" id="IPR033989">
    <property type="entry name" value="CD209-like_CTLD"/>
</dbReference>
<dbReference type="GO" id="GO:0030246">
    <property type="term" value="F:carbohydrate binding"/>
    <property type="evidence" value="ECO:0007669"/>
    <property type="project" value="UniProtKB-KW"/>
</dbReference>
<feature type="domain" description="C-type lectin" evidence="4">
    <location>
        <begin position="115"/>
        <end position="239"/>
    </location>
</feature>
<dbReference type="Pfam" id="PF00059">
    <property type="entry name" value="Lectin_C"/>
    <property type="match status" value="1"/>
</dbReference>
<evidence type="ECO:0000256" key="3">
    <source>
        <dbReference type="SAM" id="Phobius"/>
    </source>
</evidence>
<evidence type="ECO:0000313" key="5">
    <source>
        <dbReference type="EMBL" id="KAH1186563.1"/>
    </source>
</evidence>
<keyword evidence="6" id="KW-1185">Reference proteome</keyword>
<dbReference type="InterPro" id="IPR016187">
    <property type="entry name" value="CTDL_fold"/>
</dbReference>
<name>A0A9D3XWD6_9SAUR</name>
<gene>
    <name evidence="5" type="ORF">KIL84_019312</name>
</gene>
<dbReference type="PANTHER" id="PTHR22803">
    <property type="entry name" value="MANNOSE, PHOSPHOLIPASE, LECTIN RECEPTOR RELATED"/>
    <property type="match status" value="1"/>
</dbReference>
<accession>A0A9D3XWD6</accession>
<proteinExistence type="predicted"/>
<dbReference type="AlphaFoldDB" id="A0A9D3XWD6"/>
<evidence type="ECO:0000256" key="1">
    <source>
        <dbReference type="ARBA" id="ARBA00022734"/>
    </source>
</evidence>
<feature type="transmembrane region" description="Helical" evidence="3">
    <location>
        <begin position="48"/>
        <end position="72"/>
    </location>
</feature>
<reference evidence="5" key="1">
    <citation type="submission" date="2021-09" db="EMBL/GenBank/DDBJ databases">
        <title>The genome of Mauremys mutica provides insights into the evolution of semi-aquatic lifestyle.</title>
        <authorList>
            <person name="Gong S."/>
            <person name="Gao Y."/>
        </authorList>
    </citation>
    <scope>NUCLEOTIDE SEQUENCE</scope>
    <source>
        <strain evidence="5">MM-2020</strain>
        <tissue evidence="5">Muscle</tissue>
    </source>
</reference>
<keyword evidence="3" id="KW-1133">Transmembrane helix</keyword>
<dbReference type="InterPro" id="IPR001304">
    <property type="entry name" value="C-type_lectin-like"/>
</dbReference>
<keyword evidence="1" id="KW-0430">Lectin</keyword>
<dbReference type="SMART" id="SM00034">
    <property type="entry name" value="CLECT"/>
    <property type="match status" value="1"/>
</dbReference>
<protein>
    <recommendedName>
        <fullName evidence="4">C-type lectin domain-containing protein</fullName>
    </recommendedName>
</protein>
<evidence type="ECO:0000313" key="6">
    <source>
        <dbReference type="Proteomes" id="UP000827986"/>
    </source>
</evidence>
<feature type="region of interest" description="Disordered" evidence="2">
    <location>
        <begin position="13"/>
        <end position="40"/>
    </location>
</feature>
<dbReference type="EMBL" id="JAHDVG010000463">
    <property type="protein sequence ID" value="KAH1186563.1"/>
    <property type="molecule type" value="Genomic_DNA"/>
</dbReference>
<dbReference type="SUPFAM" id="SSF56436">
    <property type="entry name" value="C-type lectin-like"/>
    <property type="match status" value="1"/>
</dbReference>
<dbReference type="Proteomes" id="UP000827986">
    <property type="component" value="Unassembled WGS sequence"/>
</dbReference>
<keyword evidence="3" id="KW-0472">Membrane</keyword>
<evidence type="ECO:0000256" key="2">
    <source>
        <dbReference type="SAM" id="MobiDB-lite"/>
    </source>
</evidence>
<dbReference type="CDD" id="cd03590">
    <property type="entry name" value="CLECT_DC-SIGN_like"/>
    <property type="match status" value="1"/>
</dbReference>
<keyword evidence="3" id="KW-0812">Transmembrane</keyword>
<dbReference type="Gene3D" id="3.10.100.10">
    <property type="entry name" value="Mannose-Binding Protein A, subunit A"/>
    <property type="match status" value="1"/>
</dbReference>
<dbReference type="PROSITE" id="PS50041">
    <property type="entry name" value="C_TYPE_LECTIN_2"/>
    <property type="match status" value="1"/>
</dbReference>
<sequence length="245" mass="27601">MASEITYAEVKFKNAPPPPAETKGVSLPLVPPEKSTSQSAPQKPTWRFLRLVSALLLLLCVSLLIALVVTLLKGTGGCEEHKALPQSSAEWHCVLGRAEVKGRVWMCCPMGWKRFQSSCYYRSIDTMNWGDSETNCTGMGSHLVVINTGTEQDFIFDWTKRIFTSISDRSYYIGLTDQAQEGQWHWVDQTPYNETAAFWRQNEPSNGNMENCAVMHIETKANRNWNDIPCSTKVHRICETAATSF</sequence>
<organism evidence="5 6">
    <name type="scientific">Mauremys mutica</name>
    <name type="common">yellowpond turtle</name>
    <dbReference type="NCBI Taxonomy" id="74926"/>
    <lineage>
        <taxon>Eukaryota</taxon>
        <taxon>Metazoa</taxon>
        <taxon>Chordata</taxon>
        <taxon>Craniata</taxon>
        <taxon>Vertebrata</taxon>
        <taxon>Euteleostomi</taxon>
        <taxon>Archelosauria</taxon>
        <taxon>Testudinata</taxon>
        <taxon>Testudines</taxon>
        <taxon>Cryptodira</taxon>
        <taxon>Durocryptodira</taxon>
        <taxon>Testudinoidea</taxon>
        <taxon>Geoemydidae</taxon>
        <taxon>Geoemydinae</taxon>
        <taxon>Mauremys</taxon>
    </lineage>
</organism>
<dbReference type="OrthoDB" id="6133475at2759"/>
<comment type="caution">
    <text evidence="5">The sequence shown here is derived from an EMBL/GenBank/DDBJ whole genome shotgun (WGS) entry which is preliminary data.</text>
</comment>
<dbReference type="InterPro" id="IPR016186">
    <property type="entry name" value="C-type_lectin-like/link_sf"/>
</dbReference>